<gene>
    <name evidence="1" type="ORF">BCS90_11485</name>
</gene>
<accession>A0A7Z1S2M6</accession>
<dbReference type="EMBL" id="MDBS01000017">
    <property type="protein sequence ID" value="PMP31608.1"/>
    <property type="molecule type" value="Genomic_DNA"/>
</dbReference>
<reference evidence="1" key="1">
    <citation type="submission" date="2016-07" db="EMBL/GenBank/DDBJ databases">
        <authorList>
            <person name="Kauffman K."/>
            <person name="Arevalo P."/>
            <person name="Polz M.F."/>
        </authorList>
    </citation>
    <scope>NUCLEOTIDE SEQUENCE</scope>
    <source>
        <strain evidence="1">10N.222.46.E12</strain>
    </source>
</reference>
<protein>
    <submittedName>
        <fullName evidence="1">Uncharacterized protein</fullName>
    </submittedName>
</protein>
<comment type="caution">
    <text evidence="1">The sequence shown here is derived from an EMBL/GenBank/DDBJ whole genome shotgun (WGS) entry which is preliminary data.</text>
</comment>
<dbReference type="RefSeq" id="WP_154723883.1">
    <property type="nucleotide sequence ID" value="NZ_CP170591.1"/>
</dbReference>
<name>A0A7Z1S2M6_9VIBR</name>
<sequence>MNSYVFPCSKRAGSYFIQIPTVWSEKATDSEYFSTSRYQSPKASAETYVKAQLAYIYGDMRAALILAYPRWVKKLKYGCQVSVRETQRVSRGKPDPVFDVSWTEFTSDEFGVRTSKRKRTSRSYNVENKAEVAHNVTLFVASLRAETTASVLHHSALNFEYDLSELTRS</sequence>
<proteinExistence type="predicted"/>
<evidence type="ECO:0000313" key="1">
    <source>
        <dbReference type="EMBL" id="PMP31608.1"/>
    </source>
</evidence>
<reference evidence="1" key="2">
    <citation type="journal article" date="2018" name="Nature">
        <title>A major lineage of non-tailed dsDNA viruses as unrecognized killers of marine bacteria.</title>
        <authorList>
            <person name="Kauffman K.M."/>
            <person name="Hussain F.A."/>
            <person name="Yang J."/>
            <person name="Arevalo P."/>
            <person name="Brown J.M."/>
            <person name="Chang W.K."/>
            <person name="VanInsberghe D."/>
            <person name="Elsherbini J."/>
            <person name="Sharma R.S."/>
            <person name="Cutler M.B."/>
            <person name="Kelly L."/>
            <person name="Polz M.F."/>
        </authorList>
    </citation>
    <scope>NUCLEOTIDE SEQUENCE</scope>
    <source>
        <strain evidence="1">10N.222.46.E12</strain>
    </source>
</reference>
<dbReference type="AlphaFoldDB" id="A0A7Z1S2M6"/>
<organism evidence="1">
    <name type="scientific">Vibrio cyclitrophicus</name>
    <dbReference type="NCBI Taxonomy" id="47951"/>
    <lineage>
        <taxon>Bacteria</taxon>
        <taxon>Pseudomonadati</taxon>
        <taxon>Pseudomonadota</taxon>
        <taxon>Gammaproteobacteria</taxon>
        <taxon>Vibrionales</taxon>
        <taxon>Vibrionaceae</taxon>
        <taxon>Vibrio</taxon>
    </lineage>
</organism>